<gene>
    <name evidence="1" type="ORF">S01H1_44164</name>
</gene>
<organism evidence="1">
    <name type="scientific">marine sediment metagenome</name>
    <dbReference type="NCBI Taxonomy" id="412755"/>
    <lineage>
        <taxon>unclassified sequences</taxon>
        <taxon>metagenomes</taxon>
        <taxon>ecological metagenomes</taxon>
    </lineage>
</organism>
<feature type="non-terminal residue" evidence="1">
    <location>
        <position position="264"/>
    </location>
</feature>
<dbReference type="EMBL" id="BARS01028163">
    <property type="protein sequence ID" value="GAG05242.1"/>
    <property type="molecule type" value="Genomic_DNA"/>
</dbReference>
<feature type="non-terminal residue" evidence="1">
    <location>
        <position position="1"/>
    </location>
</feature>
<sequence length="264" mass="28244">PDVNILDADSAHFAQSKGEWAIIVGGTFATTPAGDSKFGPNVLTWTATTASQRPYIALPAGLDSIPIQPNTEYTLSIWVLPYMIAGTPEDSFLRIAWTNSSGIGTNPAFSDGDVTAHTEGEWVLMTVTGTSPSDAAFARPTHKSDVNGASGDEWRFSAAVLRAGSDATFIPSLRIVGDLDESLDAAANWPLHDGFSQFMGRGWATGDASTFWGFNSPSTSFYYERKNAVASLFVHGLSDGERAKVRILDIIATGTRSLFLDDVQ</sequence>
<comment type="caution">
    <text evidence="1">The sequence shown here is derived from an EMBL/GenBank/DDBJ whole genome shotgun (WGS) entry which is preliminary data.</text>
</comment>
<evidence type="ECO:0000313" key="1">
    <source>
        <dbReference type="EMBL" id="GAG05242.1"/>
    </source>
</evidence>
<dbReference type="AlphaFoldDB" id="X0V1C6"/>
<accession>X0V1C6</accession>
<protein>
    <submittedName>
        <fullName evidence="1">Uncharacterized protein</fullName>
    </submittedName>
</protein>
<name>X0V1C6_9ZZZZ</name>
<reference evidence="1" key="1">
    <citation type="journal article" date="2014" name="Front. Microbiol.">
        <title>High frequency of phylogenetically diverse reductive dehalogenase-homologous genes in deep subseafloor sedimentary metagenomes.</title>
        <authorList>
            <person name="Kawai M."/>
            <person name="Futagami T."/>
            <person name="Toyoda A."/>
            <person name="Takaki Y."/>
            <person name="Nishi S."/>
            <person name="Hori S."/>
            <person name="Arai W."/>
            <person name="Tsubouchi T."/>
            <person name="Morono Y."/>
            <person name="Uchiyama I."/>
            <person name="Ito T."/>
            <person name="Fujiyama A."/>
            <person name="Inagaki F."/>
            <person name="Takami H."/>
        </authorList>
    </citation>
    <scope>NUCLEOTIDE SEQUENCE</scope>
    <source>
        <strain evidence="1">Expedition CK06-06</strain>
    </source>
</reference>
<dbReference type="Gene3D" id="2.60.120.260">
    <property type="entry name" value="Galactose-binding domain-like"/>
    <property type="match status" value="1"/>
</dbReference>
<proteinExistence type="predicted"/>